<accession>A0A6P5ZP09</accession>
<dbReference type="Proteomes" id="UP000515121">
    <property type="component" value="Unplaced"/>
</dbReference>
<feature type="compositionally biased region" description="Basic and acidic residues" evidence="1">
    <location>
        <begin position="175"/>
        <end position="188"/>
    </location>
</feature>
<feature type="region of interest" description="Disordered" evidence="1">
    <location>
        <begin position="15"/>
        <end position="114"/>
    </location>
</feature>
<gene>
    <name evidence="3" type="primary">LOC111302441</name>
</gene>
<evidence type="ECO:0000256" key="1">
    <source>
        <dbReference type="SAM" id="MobiDB-lite"/>
    </source>
</evidence>
<feature type="compositionally biased region" description="Basic and acidic residues" evidence="1">
    <location>
        <begin position="51"/>
        <end position="60"/>
    </location>
</feature>
<feature type="compositionally biased region" description="Basic and acidic residues" evidence="1">
    <location>
        <begin position="91"/>
        <end position="114"/>
    </location>
</feature>
<reference evidence="3" key="1">
    <citation type="submission" date="2025-08" db="UniProtKB">
        <authorList>
            <consortium name="RefSeq"/>
        </authorList>
    </citation>
    <scope>IDENTIFICATION</scope>
    <source>
        <tissue evidence="3">Fruit stalk</tissue>
    </source>
</reference>
<feature type="compositionally biased region" description="Basic and acidic residues" evidence="1">
    <location>
        <begin position="550"/>
        <end position="562"/>
    </location>
</feature>
<proteinExistence type="predicted"/>
<dbReference type="GeneID" id="111302441"/>
<sequence>MGELEFQQRWEFRRNEDNDIDSSCDDSKSSSGPLLKKHKLVSSLISSGDDETSRLKRKSNENPGRGNLMNIGKGKKQKTRNISSKLRNSKMKKDSPEEVDLEKGETRSAYDPDPLDDLKNFMDSLLQDLKVTRENLFKWMIEEMQKLVADGTTPEPKRRKSGHKGEKVQLQQIKKSKEVQDQHEKTHNESMQFQHPNNSEKSIQVQHQTNFQETVLAQHHSNFQENVKLQVQLEEEENIDRQHQNNFRYGMRTQNCNNRSSVRFPKCINAADSTDYFNALGNRVDSGQGTELITSSKSVKPNLQTSCDDQNVQVQSHKSFVLAREIPESNAGSLKRSVKLNTTVYLSDIYQVPEDQGGHGQAMRTVESGTNREKLGSSVVQNFLSSSSVQAPSSMYLTLPTVLTEPIVANHGLDASMCNNILPRVAEKRRGFNSERVNQMLEPSSFQGSFPVIPPEERIRSFALMGFRNMGCNQSNTPTAGIETGFPVPLHQGIDGGLSIPRQVNQQYLSQETSKPLGLRMNGGAIMFSGGSYNLPEHTAANNHHSHPAYKRDGRLISDPKH</sequence>
<dbReference type="KEGG" id="dzi:111302441"/>
<dbReference type="OrthoDB" id="1920267at2759"/>
<feature type="region of interest" description="Disordered" evidence="1">
    <location>
        <begin position="538"/>
        <end position="562"/>
    </location>
</feature>
<feature type="region of interest" description="Disordered" evidence="1">
    <location>
        <begin position="150"/>
        <end position="197"/>
    </location>
</feature>
<dbReference type="AlphaFoldDB" id="A0A6P5ZP09"/>
<keyword evidence="2" id="KW-1185">Reference proteome</keyword>
<protein>
    <submittedName>
        <fullName evidence="3">Uncharacterized protein LOC111302441</fullName>
    </submittedName>
</protein>
<dbReference type="RefSeq" id="XP_022754091.1">
    <property type="nucleotide sequence ID" value="XM_022898356.1"/>
</dbReference>
<evidence type="ECO:0000313" key="2">
    <source>
        <dbReference type="Proteomes" id="UP000515121"/>
    </source>
</evidence>
<evidence type="ECO:0000313" key="3">
    <source>
        <dbReference type="RefSeq" id="XP_022754091.1"/>
    </source>
</evidence>
<organism evidence="2 3">
    <name type="scientific">Durio zibethinus</name>
    <name type="common">Durian</name>
    <dbReference type="NCBI Taxonomy" id="66656"/>
    <lineage>
        <taxon>Eukaryota</taxon>
        <taxon>Viridiplantae</taxon>
        <taxon>Streptophyta</taxon>
        <taxon>Embryophyta</taxon>
        <taxon>Tracheophyta</taxon>
        <taxon>Spermatophyta</taxon>
        <taxon>Magnoliopsida</taxon>
        <taxon>eudicotyledons</taxon>
        <taxon>Gunneridae</taxon>
        <taxon>Pentapetalae</taxon>
        <taxon>rosids</taxon>
        <taxon>malvids</taxon>
        <taxon>Malvales</taxon>
        <taxon>Malvaceae</taxon>
        <taxon>Helicteroideae</taxon>
        <taxon>Durio</taxon>
    </lineage>
</organism>
<name>A0A6P5ZP09_DURZI</name>